<proteinExistence type="predicted"/>
<organism evidence="1 2">
    <name type="scientific">Ataeniobius toweri</name>
    <dbReference type="NCBI Taxonomy" id="208326"/>
    <lineage>
        <taxon>Eukaryota</taxon>
        <taxon>Metazoa</taxon>
        <taxon>Chordata</taxon>
        <taxon>Craniata</taxon>
        <taxon>Vertebrata</taxon>
        <taxon>Euteleostomi</taxon>
        <taxon>Actinopterygii</taxon>
        <taxon>Neopterygii</taxon>
        <taxon>Teleostei</taxon>
        <taxon>Neoteleostei</taxon>
        <taxon>Acanthomorphata</taxon>
        <taxon>Ovalentaria</taxon>
        <taxon>Atherinomorphae</taxon>
        <taxon>Cyprinodontiformes</taxon>
        <taxon>Goodeidae</taxon>
        <taxon>Ataeniobius</taxon>
    </lineage>
</organism>
<name>A0ABU7BZB5_9TELE</name>
<keyword evidence="2" id="KW-1185">Reference proteome</keyword>
<evidence type="ECO:0000313" key="2">
    <source>
        <dbReference type="Proteomes" id="UP001345963"/>
    </source>
</evidence>
<reference evidence="1 2" key="1">
    <citation type="submission" date="2021-07" db="EMBL/GenBank/DDBJ databases">
        <authorList>
            <person name="Palmer J.M."/>
        </authorList>
    </citation>
    <scope>NUCLEOTIDE SEQUENCE [LARGE SCALE GENOMIC DNA]</scope>
    <source>
        <strain evidence="1 2">AT_MEX2019</strain>
        <tissue evidence="1">Muscle</tissue>
    </source>
</reference>
<sequence>MSSRAEAVFAIEEEQEYERCTRGKRFEKSRRGSRRRHVTVTGKKQRCPLAAAAAGFALAKPRLGGVRSDGPK</sequence>
<dbReference type="EMBL" id="JAHUTI010072038">
    <property type="protein sequence ID" value="MED6255817.1"/>
    <property type="molecule type" value="Genomic_DNA"/>
</dbReference>
<gene>
    <name evidence="1" type="ORF">ATANTOWER_015425</name>
</gene>
<dbReference type="Proteomes" id="UP001345963">
    <property type="component" value="Unassembled WGS sequence"/>
</dbReference>
<comment type="caution">
    <text evidence="1">The sequence shown here is derived from an EMBL/GenBank/DDBJ whole genome shotgun (WGS) entry which is preliminary data.</text>
</comment>
<accession>A0ABU7BZB5</accession>
<protein>
    <submittedName>
        <fullName evidence="1">Uncharacterized protein</fullName>
    </submittedName>
</protein>
<evidence type="ECO:0000313" key="1">
    <source>
        <dbReference type="EMBL" id="MED6255817.1"/>
    </source>
</evidence>